<dbReference type="AlphaFoldDB" id="A0A5A7STW9"/>
<dbReference type="STRING" id="1194695.A0A5A7STW9"/>
<reference evidence="1 2" key="1">
    <citation type="submission" date="2019-08" db="EMBL/GenBank/DDBJ databases">
        <title>Draft genome sequences of two oriental melons (Cucumis melo L. var makuwa).</title>
        <authorList>
            <person name="Kwon S.-Y."/>
        </authorList>
    </citation>
    <scope>NUCLEOTIDE SEQUENCE [LARGE SCALE GENOMIC DNA]</scope>
    <source>
        <strain evidence="2">cv. SW 3</strain>
        <tissue evidence="1">Leaf</tissue>
    </source>
</reference>
<dbReference type="EMBL" id="SSTE01020868">
    <property type="protein sequence ID" value="KAA0033436.1"/>
    <property type="molecule type" value="Genomic_DNA"/>
</dbReference>
<proteinExistence type="predicted"/>
<protein>
    <submittedName>
        <fullName evidence="1">Mitochondrial protein</fullName>
    </submittedName>
</protein>
<evidence type="ECO:0000313" key="1">
    <source>
        <dbReference type="EMBL" id="KAA0033436.1"/>
    </source>
</evidence>
<organism evidence="1 2">
    <name type="scientific">Cucumis melo var. makuwa</name>
    <name type="common">Oriental melon</name>
    <dbReference type="NCBI Taxonomy" id="1194695"/>
    <lineage>
        <taxon>Eukaryota</taxon>
        <taxon>Viridiplantae</taxon>
        <taxon>Streptophyta</taxon>
        <taxon>Embryophyta</taxon>
        <taxon>Tracheophyta</taxon>
        <taxon>Spermatophyta</taxon>
        <taxon>Magnoliopsida</taxon>
        <taxon>eudicotyledons</taxon>
        <taxon>Gunneridae</taxon>
        <taxon>Pentapetalae</taxon>
        <taxon>rosids</taxon>
        <taxon>fabids</taxon>
        <taxon>Cucurbitales</taxon>
        <taxon>Cucurbitaceae</taxon>
        <taxon>Benincaseae</taxon>
        <taxon>Cucumis</taxon>
    </lineage>
</organism>
<sequence>MELCMEIVWNCPSDGIQHSRIEEIDRIYVFLAGLYSKFDVVQWMEIARSREGILLSQRKYTIDLLAKTGMLGCRPTDTSIEFNVKLENSRDMVPVDKEKYHCLFMQAPYEDHMEAVNRIQRYFLVKVRDSGRLTNVLKLILIQTRQDLRKPTSRYYTFVWDNLVTWRNKKQGVVARSSTKVKYRAISKDLAP</sequence>
<gene>
    <name evidence="1" type="ORF">E6C27_scaffold111G00910</name>
</gene>
<accession>A0A5A7STW9</accession>
<dbReference type="OrthoDB" id="128382at2759"/>
<dbReference type="PANTHER" id="PTHR11439:SF467">
    <property type="entry name" value="INTEGRASE CATALYTIC DOMAIN-CONTAINING PROTEIN"/>
    <property type="match status" value="1"/>
</dbReference>
<dbReference type="Proteomes" id="UP000321393">
    <property type="component" value="Unassembled WGS sequence"/>
</dbReference>
<evidence type="ECO:0000313" key="2">
    <source>
        <dbReference type="Proteomes" id="UP000321393"/>
    </source>
</evidence>
<dbReference type="PANTHER" id="PTHR11439">
    <property type="entry name" value="GAG-POL-RELATED RETROTRANSPOSON"/>
    <property type="match status" value="1"/>
</dbReference>
<comment type="caution">
    <text evidence="1">The sequence shown here is derived from an EMBL/GenBank/DDBJ whole genome shotgun (WGS) entry which is preliminary data.</text>
</comment>
<name>A0A5A7STW9_CUCMM</name>